<feature type="non-terminal residue" evidence="1">
    <location>
        <position position="163"/>
    </location>
</feature>
<proteinExistence type="predicted"/>
<keyword evidence="2" id="KW-1185">Reference proteome</keyword>
<dbReference type="Gene3D" id="2.60.120.260">
    <property type="entry name" value="Galactose-binding domain-like"/>
    <property type="match status" value="1"/>
</dbReference>
<name>A0A1Q9BW67_SYMMI</name>
<gene>
    <name evidence="1" type="ORF">AK812_SmicGene45419</name>
</gene>
<accession>A0A1Q9BW67</accession>
<reference evidence="1 2" key="1">
    <citation type="submission" date="2016-02" db="EMBL/GenBank/DDBJ databases">
        <title>Genome analysis of coral dinoflagellate symbionts highlights evolutionary adaptations to a symbiotic lifestyle.</title>
        <authorList>
            <person name="Aranda M."/>
            <person name="Li Y."/>
            <person name="Liew Y.J."/>
            <person name="Baumgarten S."/>
            <person name="Simakov O."/>
            <person name="Wilson M."/>
            <person name="Piel J."/>
            <person name="Ashoor H."/>
            <person name="Bougouffa S."/>
            <person name="Bajic V.B."/>
            <person name="Ryu T."/>
            <person name="Ravasi T."/>
            <person name="Bayer T."/>
            <person name="Micklem G."/>
            <person name="Kim H."/>
            <person name="Bhak J."/>
            <person name="Lajeunesse T.C."/>
            <person name="Voolstra C.R."/>
        </authorList>
    </citation>
    <scope>NUCLEOTIDE SEQUENCE [LARGE SCALE GENOMIC DNA]</scope>
    <source>
        <strain evidence="1 2">CCMP2467</strain>
    </source>
</reference>
<organism evidence="1 2">
    <name type="scientific">Symbiodinium microadriaticum</name>
    <name type="common">Dinoflagellate</name>
    <name type="synonym">Zooxanthella microadriatica</name>
    <dbReference type="NCBI Taxonomy" id="2951"/>
    <lineage>
        <taxon>Eukaryota</taxon>
        <taxon>Sar</taxon>
        <taxon>Alveolata</taxon>
        <taxon>Dinophyceae</taxon>
        <taxon>Suessiales</taxon>
        <taxon>Symbiodiniaceae</taxon>
        <taxon>Symbiodinium</taxon>
    </lineage>
</organism>
<protein>
    <submittedName>
        <fullName evidence="1">Uncharacterized protein</fullName>
    </submittedName>
</protein>
<evidence type="ECO:0000313" key="2">
    <source>
        <dbReference type="Proteomes" id="UP000186817"/>
    </source>
</evidence>
<evidence type="ECO:0000313" key="1">
    <source>
        <dbReference type="EMBL" id="OLP74902.1"/>
    </source>
</evidence>
<dbReference type="EMBL" id="LSRX01003060">
    <property type="protein sequence ID" value="OLP74902.1"/>
    <property type="molecule type" value="Genomic_DNA"/>
</dbReference>
<feature type="non-terminal residue" evidence="1">
    <location>
        <position position="1"/>
    </location>
</feature>
<comment type="caution">
    <text evidence="1">The sequence shown here is derived from an EMBL/GenBank/DDBJ whole genome shotgun (WGS) entry which is preliminary data.</text>
</comment>
<dbReference type="Proteomes" id="UP000186817">
    <property type="component" value="Unassembled WGS sequence"/>
</dbReference>
<dbReference type="AlphaFoldDB" id="A0A1Q9BW67"/>
<sequence>GPVLFDPSLEAKMTCDASGVDPAFPACNFALGLPAAALSDLEDITGYIYCDNYFEFYFNGQLIAKDPLDFTPHNAVKVSFQYDETANASKTYAILCQDYASSSGYEYTQTDRAQLGDGALLAEFSDGIRTTSDWKSYVVTFGPTDASITNGCSSSNLSPCQVQ</sequence>
<dbReference type="OrthoDB" id="435630at2759"/>